<dbReference type="STRING" id="146018.BN2156_01014"/>
<accession>A0A0H5RK72</accession>
<name>A0A0H5RK72_9MYCO</name>
<dbReference type="Pfam" id="PF08240">
    <property type="entry name" value="ADH_N"/>
    <property type="match status" value="1"/>
</dbReference>
<proteinExistence type="predicted"/>
<organism evidence="3 4">
    <name type="scientific">Mycolicibacterium neworleansense</name>
    <dbReference type="NCBI Taxonomy" id="146018"/>
    <lineage>
        <taxon>Bacteria</taxon>
        <taxon>Bacillati</taxon>
        <taxon>Actinomycetota</taxon>
        <taxon>Actinomycetes</taxon>
        <taxon>Mycobacteriales</taxon>
        <taxon>Mycobacteriaceae</taxon>
        <taxon>Mycolicibacterium</taxon>
    </lineage>
</organism>
<dbReference type="SUPFAM" id="SSF51735">
    <property type="entry name" value="NAD(P)-binding Rossmann-fold domains"/>
    <property type="match status" value="1"/>
</dbReference>
<dbReference type="AlphaFoldDB" id="A0A0H5RK72"/>
<evidence type="ECO:0000313" key="3">
    <source>
        <dbReference type="EMBL" id="CRZ14166.1"/>
    </source>
</evidence>
<evidence type="ECO:0000256" key="1">
    <source>
        <dbReference type="ARBA" id="ARBA00022857"/>
    </source>
</evidence>
<dbReference type="Gene3D" id="3.40.50.720">
    <property type="entry name" value="NAD(P)-binding Rossmann-like Domain"/>
    <property type="match status" value="1"/>
</dbReference>
<sequence>MRNVSADGIVVRDMSKAVQFDEYGAIDVLQVRDVPRPVPASGEVLVEVRAAAINPGEAMIRRGALHDRFPATFPSGQGSDLAGVVAEIGPGVSGFEVGDEVLGYTDARASHAEYVTVPATQLAAKPPTLSWEVAGSLYVAGTTAYAAVRAVKLEPGDTVAIAGAAGGVGTIAVQLAKRAGATVLGIAGPANDEWLTGHGVPPVNYGDDLAARLRVASASGRIDAFLDFFGGGYVKLAVEELGVAPERVDTIIDFAAIEEFGVQGAGNAEGADIAIIGELADLAAAGELEVPIAKVFALDDVQAAYAELEKRHTRGKLVLRP</sequence>
<dbReference type="PANTHER" id="PTHR44154">
    <property type="entry name" value="QUINONE OXIDOREDUCTASE"/>
    <property type="match status" value="1"/>
</dbReference>
<gene>
    <name evidence="3" type="ORF">BN2156_01014</name>
</gene>
<dbReference type="CDD" id="cd05289">
    <property type="entry name" value="MDR_like_2"/>
    <property type="match status" value="1"/>
</dbReference>
<dbReference type="PANTHER" id="PTHR44154:SF1">
    <property type="entry name" value="QUINONE OXIDOREDUCTASE"/>
    <property type="match status" value="1"/>
</dbReference>
<dbReference type="Pfam" id="PF13602">
    <property type="entry name" value="ADH_zinc_N_2"/>
    <property type="match status" value="1"/>
</dbReference>
<dbReference type="InterPro" id="IPR020843">
    <property type="entry name" value="ER"/>
</dbReference>
<dbReference type="SUPFAM" id="SSF50129">
    <property type="entry name" value="GroES-like"/>
    <property type="match status" value="1"/>
</dbReference>
<dbReference type="InterPro" id="IPR013154">
    <property type="entry name" value="ADH-like_N"/>
</dbReference>
<dbReference type="Proteomes" id="UP000199147">
    <property type="component" value="Unassembled WGS sequence"/>
</dbReference>
<dbReference type="EMBL" id="CWKH01000001">
    <property type="protein sequence ID" value="CRZ14166.1"/>
    <property type="molecule type" value="Genomic_DNA"/>
</dbReference>
<feature type="domain" description="Enoyl reductase (ER)" evidence="2">
    <location>
        <begin position="24"/>
        <end position="319"/>
    </location>
</feature>
<dbReference type="InterPro" id="IPR036291">
    <property type="entry name" value="NAD(P)-bd_dom_sf"/>
</dbReference>
<dbReference type="GO" id="GO:0016491">
    <property type="term" value="F:oxidoreductase activity"/>
    <property type="evidence" value="ECO:0007669"/>
    <property type="project" value="InterPro"/>
</dbReference>
<dbReference type="SMART" id="SM00829">
    <property type="entry name" value="PKS_ER"/>
    <property type="match status" value="1"/>
</dbReference>
<dbReference type="Gene3D" id="3.90.180.10">
    <property type="entry name" value="Medium-chain alcohol dehydrogenases, catalytic domain"/>
    <property type="match status" value="1"/>
</dbReference>
<keyword evidence="4" id="KW-1185">Reference proteome</keyword>
<evidence type="ECO:0000259" key="2">
    <source>
        <dbReference type="SMART" id="SM00829"/>
    </source>
</evidence>
<protein>
    <submittedName>
        <fullName evidence="3">Putative oxidoreductase</fullName>
    </submittedName>
</protein>
<evidence type="ECO:0000313" key="4">
    <source>
        <dbReference type="Proteomes" id="UP000199147"/>
    </source>
</evidence>
<dbReference type="InterPro" id="IPR011032">
    <property type="entry name" value="GroES-like_sf"/>
</dbReference>
<reference evidence="4" key="1">
    <citation type="submission" date="2015-07" db="EMBL/GenBank/DDBJ databases">
        <authorList>
            <person name="Urmite Genomes"/>
        </authorList>
    </citation>
    <scope>NUCLEOTIDE SEQUENCE [LARGE SCALE GENOMIC DNA]</scope>
    <source>
        <strain evidence="4">type strain: ATCC 49404</strain>
    </source>
</reference>
<keyword evidence="1" id="KW-0521">NADP</keyword>
<dbReference type="InterPro" id="IPR051603">
    <property type="entry name" value="Zinc-ADH_QOR/CCCR"/>
</dbReference>